<protein>
    <recommendedName>
        <fullName evidence="1">SnoaL-like domain-containing protein</fullName>
    </recommendedName>
</protein>
<evidence type="ECO:0000259" key="1">
    <source>
        <dbReference type="Pfam" id="PF12680"/>
    </source>
</evidence>
<comment type="caution">
    <text evidence="2">The sequence shown here is derived from an EMBL/GenBank/DDBJ whole genome shotgun (WGS) entry which is preliminary data.</text>
</comment>
<feature type="domain" description="SnoaL-like" evidence="1">
    <location>
        <begin position="19"/>
        <end position="113"/>
    </location>
</feature>
<name>M2ZEC6_9PSEU</name>
<proteinExistence type="predicted"/>
<reference evidence="2 3" key="1">
    <citation type="journal article" date="2013" name="Genome Announc.">
        <title>Draft Genome Sequence of Amycolatopsis decaplanina Strain DSM 44594T.</title>
        <authorList>
            <person name="Kaur N."/>
            <person name="Kumar S."/>
            <person name="Bala M."/>
            <person name="Raghava G.P."/>
            <person name="Mayilraj S."/>
        </authorList>
    </citation>
    <scope>NUCLEOTIDE SEQUENCE [LARGE SCALE GENOMIC DNA]</scope>
    <source>
        <strain evidence="2 3">DSM 44594</strain>
    </source>
</reference>
<dbReference type="PANTHER" id="PTHR41252:SF1">
    <property type="entry name" value="BLR2505 PROTEIN"/>
    <property type="match status" value="1"/>
</dbReference>
<dbReference type="PATRIC" id="fig|1284240.4.peg.3866"/>
<dbReference type="Pfam" id="PF12680">
    <property type="entry name" value="SnoaL_2"/>
    <property type="match status" value="1"/>
</dbReference>
<evidence type="ECO:0000313" key="2">
    <source>
        <dbReference type="EMBL" id="EME58704.1"/>
    </source>
</evidence>
<dbReference type="SUPFAM" id="SSF54427">
    <property type="entry name" value="NTF2-like"/>
    <property type="match status" value="1"/>
</dbReference>
<organism evidence="2 3">
    <name type="scientific">Amycolatopsis decaplanina DSM 44594</name>
    <dbReference type="NCBI Taxonomy" id="1284240"/>
    <lineage>
        <taxon>Bacteria</taxon>
        <taxon>Bacillati</taxon>
        <taxon>Actinomycetota</taxon>
        <taxon>Actinomycetes</taxon>
        <taxon>Pseudonocardiales</taxon>
        <taxon>Pseudonocardiaceae</taxon>
        <taxon>Amycolatopsis</taxon>
    </lineage>
</organism>
<evidence type="ECO:0000313" key="3">
    <source>
        <dbReference type="Proteomes" id="UP000054226"/>
    </source>
</evidence>
<dbReference type="Gene3D" id="3.10.450.50">
    <property type="match status" value="1"/>
</dbReference>
<sequence>MYAAEAEYLAAGGPGEATFAPLAPFFSPDVVLHQAEGLPYGGIWRGHEGMERFFAAMSGTWDVFDMVSQNFLSETSPLVVLTHVRARARATGRELDFPILQTITVEDGRITEVRPFYWDTAAIAAVCTNYHSADDRLPRSRTVRGSRFPAGAAAEDPADHPRMGGGVRLLAEHARDR</sequence>
<gene>
    <name evidence="2" type="ORF">H074_19033</name>
</gene>
<dbReference type="PANTHER" id="PTHR41252">
    <property type="entry name" value="BLR2505 PROTEIN"/>
    <property type="match status" value="1"/>
</dbReference>
<keyword evidence="3" id="KW-1185">Reference proteome</keyword>
<dbReference type="InterPro" id="IPR037401">
    <property type="entry name" value="SnoaL-like"/>
</dbReference>
<dbReference type="EMBL" id="AOHO01000055">
    <property type="protein sequence ID" value="EME58704.1"/>
    <property type="molecule type" value="Genomic_DNA"/>
</dbReference>
<dbReference type="InterPro" id="IPR032710">
    <property type="entry name" value="NTF2-like_dom_sf"/>
</dbReference>
<dbReference type="Proteomes" id="UP000054226">
    <property type="component" value="Unassembled WGS sequence"/>
</dbReference>
<accession>M2ZEC6</accession>
<dbReference type="AlphaFoldDB" id="M2ZEC6"/>